<dbReference type="AlphaFoldDB" id="A0A1D6ECV2"/>
<dbReference type="OMA" id="TFEMADM"/>
<dbReference type="PANTHER" id="PTHR12131:SF1">
    <property type="entry name" value="ATP-DEPENDENT RNA HELICASE SUPV3L1, MITOCHONDRIAL-RELATED"/>
    <property type="match status" value="1"/>
</dbReference>
<dbReference type="SUPFAM" id="SSF52540">
    <property type="entry name" value="P-loop containing nucleoside triphosphate hydrolases"/>
    <property type="match status" value="1"/>
</dbReference>
<feature type="domain" description="ATP-dependent RNA helicase SUV3 DEXQ-box helicase" evidence="5">
    <location>
        <begin position="3"/>
        <end position="104"/>
    </location>
</feature>
<evidence type="ECO:0000256" key="2">
    <source>
        <dbReference type="ARBA" id="ARBA00022801"/>
    </source>
</evidence>
<keyword evidence="3 6" id="KW-0347">Helicase</keyword>
<organism evidence="6">
    <name type="scientific">Zea mays</name>
    <name type="common">Maize</name>
    <dbReference type="NCBI Taxonomy" id="4577"/>
    <lineage>
        <taxon>Eukaryota</taxon>
        <taxon>Viridiplantae</taxon>
        <taxon>Streptophyta</taxon>
        <taxon>Embryophyta</taxon>
        <taxon>Tracheophyta</taxon>
        <taxon>Spermatophyta</taxon>
        <taxon>Magnoliopsida</taxon>
        <taxon>Liliopsida</taxon>
        <taxon>Poales</taxon>
        <taxon>Poaceae</taxon>
        <taxon>PACMAD clade</taxon>
        <taxon>Panicoideae</taxon>
        <taxon>Andropogonodae</taxon>
        <taxon>Andropogoneae</taxon>
        <taxon>Tripsacinae</taxon>
        <taxon>Zea</taxon>
    </lineage>
</organism>
<evidence type="ECO:0000256" key="4">
    <source>
        <dbReference type="ARBA" id="ARBA00022840"/>
    </source>
</evidence>
<dbReference type="FunFam" id="3.40.50.300:FF:003871">
    <property type="entry name" value="DExH-box ATP-dependent RNA helicase DExH18 mitochondrial"/>
    <property type="match status" value="1"/>
</dbReference>
<dbReference type="InterPro" id="IPR055206">
    <property type="entry name" value="DEXQc_SUV3"/>
</dbReference>
<sequence length="104" mass="11830">MHPHMWYPKAQEKKCNVFLQVGPTNSGKTYSAVNRLEASSSCVYCGPLRLLAREVAKRLNKVNVHCNLITRQERNEIEGAKHSSVTFEMADMTTNYQCVVIDEI</sequence>
<evidence type="ECO:0000259" key="5">
    <source>
        <dbReference type="Pfam" id="PF22527"/>
    </source>
</evidence>
<dbReference type="PANTHER" id="PTHR12131">
    <property type="entry name" value="ATP-DEPENDENT RNA AND DNA HELICASE"/>
    <property type="match status" value="1"/>
</dbReference>
<dbReference type="EMBL" id="CM007648">
    <property type="protein sequence ID" value="ONM18129.1"/>
    <property type="molecule type" value="Genomic_DNA"/>
</dbReference>
<gene>
    <name evidence="6" type="ORF">ZEAMMB73_Zm00001d004001</name>
</gene>
<protein>
    <submittedName>
        <fullName evidence="6">DExH-box ATP-dependent RNA helicase DExH16 mitochondrial</fullName>
    </submittedName>
</protein>
<keyword evidence="1" id="KW-0547">Nucleotide-binding</keyword>
<dbReference type="InterPro" id="IPR027417">
    <property type="entry name" value="P-loop_NTPase"/>
</dbReference>
<keyword evidence="2" id="KW-0378">Hydrolase</keyword>
<reference evidence="6" key="1">
    <citation type="submission" date="2015-12" db="EMBL/GenBank/DDBJ databases">
        <title>Update maize B73 reference genome by single molecule sequencing technologies.</title>
        <authorList>
            <consortium name="Maize Genome Sequencing Project"/>
            <person name="Ware D."/>
        </authorList>
    </citation>
    <scope>NUCLEOTIDE SEQUENCE [LARGE SCALE GENOMIC DNA]</scope>
    <source>
        <tissue evidence="6">Seedling</tissue>
    </source>
</reference>
<dbReference type="GO" id="GO:0005524">
    <property type="term" value="F:ATP binding"/>
    <property type="evidence" value="ECO:0007669"/>
    <property type="project" value="UniProtKB-KW"/>
</dbReference>
<dbReference type="InterPro" id="IPR050699">
    <property type="entry name" value="RNA-DNA_Helicase"/>
</dbReference>
<dbReference type="InParanoid" id="A0A1D6ECV2"/>
<keyword evidence="4" id="KW-0067">ATP-binding</keyword>
<dbReference type="SMR" id="A0A1D6ECV2"/>
<dbReference type="GO" id="GO:0004386">
    <property type="term" value="F:helicase activity"/>
    <property type="evidence" value="ECO:0007669"/>
    <property type="project" value="UniProtKB-KW"/>
</dbReference>
<dbReference type="STRING" id="4577.A0A1D6ECV2"/>
<proteinExistence type="predicted"/>
<evidence type="ECO:0000256" key="3">
    <source>
        <dbReference type="ARBA" id="ARBA00022806"/>
    </source>
</evidence>
<evidence type="ECO:0000256" key="1">
    <source>
        <dbReference type="ARBA" id="ARBA00022741"/>
    </source>
</evidence>
<accession>A0A1D6ECV2</accession>
<dbReference type="Gene3D" id="3.40.50.300">
    <property type="entry name" value="P-loop containing nucleotide triphosphate hydrolases"/>
    <property type="match status" value="1"/>
</dbReference>
<dbReference type="GO" id="GO:0016787">
    <property type="term" value="F:hydrolase activity"/>
    <property type="evidence" value="ECO:0007669"/>
    <property type="project" value="UniProtKB-KW"/>
</dbReference>
<evidence type="ECO:0000313" key="6">
    <source>
        <dbReference type="EMBL" id="ONM18129.1"/>
    </source>
</evidence>
<dbReference type="Pfam" id="PF22527">
    <property type="entry name" value="DEXQc_Suv3"/>
    <property type="match status" value="1"/>
</dbReference>
<name>A0A1D6ECV2_MAIZE</name>